<name>A0AAV8ZSQ6_9CUCU</name>
<evidence type="ECO:0000313" key="3">
    <source>
        <dbReference type="EMBL" id="KAJ8968825.1"/>
    </source>
</evidence>
<dbReference type="Pfam" id="PF21788">
    <property type="entry name" value="TNP-like_GBD"/>
    <property type="match status" value="1"/>
</dbReference>
<feature type="domain" description="Transposable element P transposase-like RNase H C-terminal" evidence="2">
    <location>
        <begin position="241"/>
        <end position="272"/>
    </location>
</feature>
<accession>A0AAV8ZSQ6</accession>
<proteinExistence type="predicted"/>
<evidence type="ECO:0008006" key="5">
    <source>
        <dbReference type="Google" id="ProtNLM"/>
    </source>
</evidence>
<evidence type="ECO:0000259" key="2">
    <source>
        <dbReference type="Pfam" id="PF21789"/>
    </source>
</evidence>
<dbReference type="InterPro" id="IPR048367">
    <property type="entry name" value="TNP-like_RNaseH_C"/>
</dbReference>
<dbReference type="EMBL" id="JANEYF010000649">
    <property type="protein sequence ID" value="KAJ8968825.1"/>
    <property type="molecule type" value="Genomic_DNA"/>
</dbReference>
<protein>
    <recommendedName>
        <fullName evidence="5">Transposable element P transposase</fullName>
    </recommendedName>
</protein>
<dbReference type="Proteomes" id="UP001162156">
    <property type="component" value="Unassembled WGS sequence"/>
</dbReference>
<dbReference type="AlphaFoldDB" id="A0AAV8ZSQ6"/>
<sequence>MVIKSVRETGLKVVATGCDQHANNVQAIKELRRLTREECLKAGKEDEYFGFTVDGQEVVPLYDVPHLLKGVRNRTMEADKVTFKWKKEHDQTATWDTIIKAYEWDCSSSEYRMLYRLTDSYLCKDKMKKMKVNLAVQVFSQRISMTIGRMHRLGLKDLPEAEGTAAFFIFIDKLSAVKEESGHVEFWYEAIKVLRTVKFHKKGKQSVPPSIKNWIHTLKGFIYLWSWLKQDNFTFMCTRNFNQDPLENFFCYIRSHGVRNINPTCTHFRQSFTSLLVNNFMAPHSPGANCEQDESDGALDNLNTLIKTNVSLTEVTGESKHSLVLPPCEAEDINTNDVTGISTYVAGFVAKIILKKIGVCKVCRTELVSDSRYCEEYKYLHIRAYNQKALLYPTTNFMRIFKKYSLNM</sequence>
<organism evidence="3 4">
    <name type="scientific">Rhamnusium bicolor</name>
    <dbReference type="NCBI Taxonomy" id="1586634"/>
    <lineage>
        <taxon>Eukaryota</taxon>
        <taxon>Metazoa</taxon>
        <taxon>Ecdysozoa</taxon>
        <taxon>Arthropoda</taxon>
        <taxon>Hexapoda</taxon>
        <taxon>Insecta</taxon>
        <taxon>Pterygota</taxon>
        <taxon>Neoptera</taxon>
        <taxon>Endopterygota</taxon>
        <taxon>Coleoptera</taxon>
        <taxon>Polyphaga</taxon>
        <taxon>Cucujiformia</taxon>
        <taxon>Chrysomeloidea</taxon>
        <taxon>Cerambycidae</taxon>
        <taxon>Lepturinae</taxon>
        <taxon>Rhagiini</taxon>
        <taxon>Rhamnusium</taxon>
    </lineage>
</organism>
<feature type="domain" description="Transposable element P transposase-like GTP-binding insertion" evidence="1">
    <location>
        <begin position="66"/>
        <end position="174"/>
    </location>
</feature>
<dbReference type="InterPro" id="IPR048366">
    <property type="entry name" value="TNP-like_GBD"/>
</dbReference>
<comment type="caution">
    <text evidence="3">The sequence shown here is derived from an EMBL/GenBank/DDBJ whole genome shotgun (WGS) entry which is preliminary data.</text>
</comment>
<evidence type="ECO:0000313" key="4">
    <source>
        <dbReference type="Proteomes" id="UP001162156"/>
    </source>
</evidence>
<evidence type="ECO:0000259" key="1">
    <source>
        <dbReference type="Pfam" id="PF21788"/>
    </source>
</evidence>
<reference evidence="3" key="1">
    <citation type="journal article" date="2023" name="Insect Mol. Biol.">
        <title>Genome sequencing provides insights into the evolution of gene families encoding plant cell wall-degrading enzymes in longhorned beetles.</title>
        <authorList>
            <person name="Shin N.R."/>
            <person name="Okamura Y."/>
            <person name="Kirsch R."/>
            <person name="Pauchet Y."/>
        </authorList>
    </citation>
    <scope>NUCLEOTIDE SEQUENCE</scope>
    <source>
        <strain evidence="3">RBIC_L_NR</strain>
    </source>
</reference>
<dbReference type="Pfam" id="PF21789">
    <property type="entry name" value="TNP-like_RNaseH_C"/>
    <property type="match status" value="1"/>
</dbReference>
<gene>
    <name evidence="3" type="ORF">NQ314_002087</name>
</gene>
<keyword evidence="4" id="KW-1185">Reference proteome</keyword>